<gene>
    <name evidence="8" type="ORF">N0V89_010411</name>
</gene>
<reference evidence="8" key="1">
    <citation type="submission" date="2022-10" db="EMBL/GenBank/DDBJ databases">
        <title>Tapping the CABI collections for fungal endophytes: first genome assemblies for Collariella, Neodidymelliopsis, Ascochyta clinopodiicola, Didymella pomorum, Didymosphaeria variabile, Neocosmospora piperis and Neocucurbitaria cava.</title>
        <authorList>
            <person name="Hill R."/>
        </authorList>
    </citation>
    <scope>NUCLEOTIDE SEQUENCE</scope>
    <source>
        <strain evidence="8">IMI 356815</strain>
    </source>
</reference>
<keyword evidence="3 5" id="KW-0964">Secreted</keyword>
<keyword evidence="5" id="KW-0136">Cellulose degradation</keyword>
<comment type="cofactor">
    <cofactor evidence="1">
        <name>Cu(2+)</name>
        <dbReference type="ChEBI" id="CHEBI:29036"/>
    </cofactor>
</comment>
<name>A0A9W8XC40_9PLEO</name>
<dbReference type="GO" id="GO:0005576">
    <property type="term" value="C:extracellular region"/>
    <property type="evidence" value="ECO:0007669"/>
    <property type="project" value="UniProtKB-SubCell"/>
</dbReference>
<dbReference type="EC" id="1.14.99.56" evidence="5"/>
<dbReference type="AlphaFoldDB" id="A0A9W8XC40"/>
<dbReference type="PANTHER" id="PTHR33353:SF11">
    <property type="entry name" value="GLYCOSYLHYDROLASE FAMILY 61-7 PROTEIN"/>
    <property type="match status" value="1"/>
</dbReference>
<feature type="domain" description="Auxiliary Activity family 9 catalytic" evidence="7">
    <location>
        <begin position="21"/>
        <end position="183"/>
    </location>
</feature>
<comment type="domain">
    <text evidence="5">Has a modular structure: an endo-beta-1,4-glucanase catalytic module at the N-terminus, a linker rich in serines and threonines, and a C-terminal carbohydrate-binding module (CBM).</text>
</comment>
<dbReference type="EMBL" id="JAPEUX010000008">
    <property type="protein sequence ID" value="KAJ4346482.1"/>
    <property type="molecule type" value="Genomic_DNA"/>
</dbReference>
<dbReference type="InterPro" id="IPR005103">
    <property type="entry name" value="AA9_LPMO"/>
</dbReference>
<sequence>MKSFAAAAFLLATLAEVAQGHYIFQYLTANGAKGAQYQNIRKNTNNNSPVTVLTDTNLRCNVGGASGSSTTTVSVAAGSSVSFTADQAVYHQGPVSFYMTKVSDAPAADGSSDWFKIKEIGPTFSGGQAKWDLSQTYSVNIPSCVAPGDYLLRIEQLGIHNPGSPPQFYISCAQVKVTGGEGRGRSRRPLRSLGMLRLRIRGTLRTSTAQTSRAMLFLDRRWRLAEEIAKSLVRTL</sequence>
<protein>
    <recommendedName>
        <fullName evidence="5">AA9 family lytic polysaccharide monooxygenase</fullName>
        <ecNumber evidence="5">1.14.99.56</ecNumber>
    </recommendedName>
    <alternativeName>
        <fullName evidence="5">Endo-beta-1,4-glucanase</fullName>
    </alternativeName>
    <alternativeName>
        <fullName evidence="5">Glycosyl hydrolase 61 family protein</fullName>
    </alternativeName>
</protein>
<dbReference type="OrthoDB" id="6038816at2759"/>
<feature type="chain" id="PRO_5040951930" description="AA9 family lytic polysaccharide monooxygenase" evidence="6">
    <location>
        <begin position="21"/>
        <end position="236"/>
    </location>
</feature>
<evidence type="ECO:0000256" key="3">
    <source>
        <dbReference type="ARBA" id="ARBA00022525"/>
    </source>
</evidence>
<comment type="function">
    <text evidence="5">Lytic polysaccharide monooxygenase (LMPO) that depolymerizes crystalline and amorphous polysaccharides via the oxidation of scissile alpha- or beta-(1-4)-glycosidic bonds, yielding C1 and/or C4 oxidation products. Catalysis by LPMOs requires the reduction of the active-site copper from Cu(II) to Cu(I) by a reducing agent and H(2)O(2) or O(2) as a cosubstrate.</text>
</comment>
<dbReference type="PANTHER" id="PTHR33353">
    <property type="entry name" value="PUTATIVE (AFU_ORTHOLOGUE AFUA_1G12560)-RELATED"/>
    <property type="match status" value="1"/>
</dbReference>
<dbReference type="Gene3D" id="2.70.50.70">
    <property type="match status" value="1"/>
</dbReference>
<dbReference type="Proteomes" id="UP001140513">
    <property type="component" value="Unassembled WGS sequence"/>
</dbReference>
<dbReference type="InterPro" id="IPR049892">
    <property type="entry name" value="AA9"/>
</dbReference>
<proteinExistence type="predicted"/>
<comment type="catalytic activity">
    <reaction evidence="5">
        <text>[(1-&gt;4)-beta-D-glucosyl]n+m + reduced acceptor + O2 = 4-dehydro-beta-D-glucosyl-[(1-&gt;4)-beta-D-glucosyl]n-1 + [(1-&gt;4)-beta-D-glucosyl]m + acceptor + H2O.</text>
        <dbReference type="EC" id="1.14.99.56"/>
    </reaction>
</comment>
<dbReference type="GeneID" id="80913941"/>
<dbReference type="GO" id="GO:0008810">
    <property type="term" value="F:cellulase activity"/>
    <property type="evidence" value="ECO:0007669"/>
    <property type="project" value="UniProtKB-UniRule"/>
</dbReference>
<evidence type="ECO:0000313" key="9">
    <source>
        <dbReference type="Proteomes" id="UP001140513"/>
    </source>
</evidence>
<organism evidence="8 9">
    <name type="scientific">Didymosphaeria variabile</name>
    <dbReference type="NCBI Taxonomy" id="1932322"/>
    <lineage>
        <taxon>Eukaryota</taxon>
        <taxon>Fungi</taxon>
        <taxon>Dikarya</taxon>
        <taxon>Ascomycota</taxon>
        <taxon>Pezizomycotina</taxon>
        <taxon>Dothideomycetes</taxon>
        <taxon>Pleosporomycetidae</taxon>
        <taxon>Pleosporales</taxon>
        <taxon>Massarineae</taxon>
        <taxon>Didymosphaeriaceae</taxon>
        <taxon>Didymosphaeria</taxon>
    </lineage>
</organism>
<comment type="caution">
    <text evidence="8">The sequence shown here is derived from an EMBL/GenBank/DDBJ whole genome shotgun (WGS) entry which is preliminary data.</text>
</comment>
<comment type="subcellular location">
    <subcellularLocation>
        <location evidence="2 5">Secreted</location>
    </subcellularLocation>
</comment>
<keyword evidence="5" id="KW-0624">Polysaccharide degradation</keyword>
<feature type="non-terminal residue" evidence="8">
    <location>
        <position position="1"/>
    </location>
</feature>
<dbReference type="RefSeq" id="XP_056066282.1">
    <property type="nucleotide sequence ID" value="XM_056219155.1"/>
</dbReference>
<evidence type="ECO:0000256" key="4">
    <source>
        <dbReference type="ARBA" id="ARBA00023157"/>
    </source>
</evidence>
<keyword evidence="9" id="KW-1185">Reference proteome</keyword>
<keyword evidence="4 5" id="KW-1015">Disulfide bond</keyword>
<keyword evidence="5" id="KW-0119">Carbohydrate metabolism</keyword>
<feature type="signal peptide" evidence="6">
    <location>
        <begin position="1"/>
        <end position="20"/>
    </location>
</feature>
<evidence type="ECO:0000313" key="8">
    <source>
        <dbReference type="EMBL" id="KAJ4346482.1"/>
    </source>
</evidence>
<evidence type="ECO:0000256" key="1">
    <source>
        <dbReference type="ARBA" id="ARBA00001973"/>
    </source>
</evidence>
<accession>A0A9W8XC40</accession>
<dbReference type="CDD" id="cd21175">
    <property type="entry name" value="LPMO_AA9"/>
    <property type="match status" value="1"/>
</dbReference>
<dbReference type="Pfam" id="PF03443">
    <property type="entry name" value="AA9"/>
    <property type="match status" value="1"/>
</dbReference>
<evidence type="ECO:0000256" key="2">
    <source>
        <dbReference type="ARBA" id="ARBA00004613"/>
    </source>
</evidence>
<evidence type="ECO:0000256" key="6">
    <source>
        <dbReference type="SAM" id="SignalP"/>
    </source>
</evidence>
<dbReference type="GO" id="GO:0030248">
    <property type="term" value="F:cellulose binding"/>
    <property type="evidence" value="ECO:0007669"/>
    <property type="project" value="UniProtKB-UniRule"/>
</dbReference>
<keyword evidence="6" id="KW-0732">Signal</keyword>
<evidence type="ECO:0000256" key="5">
    <source>
        <dbReference type="RuleBase" id="RU368122"/>
    </source>
</evidence>
<dbReference type="GO" id="GO:0030245">
    <property type="term" value="P:cellulose catabolic process"/>
    <property type="evidence" value="ECO:0007669"/>
    <property type="project" value="UniProtKB-UniRule"/>
</dbReference>
<evidence type="ECO:0000259" key="7">
    <source>
        <dbReference type="Pfam" id="PF03443"/>
    </source>
</evidence>